<feature type="compositionally biased region" description="Polar residues" evidence="6">
    <location>
        <begin position="45"/>
        <end position="60"/>
    </location>
</feature>
<name>A0A1V8TJ55_9PEZI</name>
<evidence type="ECO:0000256" key="3">
    <source>
        <dbReference type="ARBA" id="ARBA00022692"/>
    </source>
</evidence>
<dbReference type="InParanoid" id="A0A1V8TJ55"/>
<reference evidence="10" key="1">
    <citation type="submission" date="2017-03" db="EMBL/GenBank/DDBJ databases">
        <title>Genomes of endolithic fungi from Antarctica.</title>
        <authorList>
            <person name="Coleine C."/>
            <person name="Masonjones S."/>
            <person name="Stajich J.E."/>
        </authorList>
    </citation>
    <scope>NUCLEOTIDE SEQUENCE [LARGE SCALE GENOMIC DNA]</scope>
    <source>
        <strain evidence="10">CCFEE 5527</strain>
    </source>
</reference>
<dbReference type="PROSITE" id="PS50850">
    <property type="entry name" value="MFS"/>
    <property type="match status" value="1"/>
</dbReference>
<evidence type="ECO:0000256" key="7">
    <source>
        <dbReference type="SAM" id="Phobius"/>
    </source>
</evidence>
<gene>
    <name evidence="9" type="ORF">B0A48_05527</name>
</gene>
<accession>A0A1V8TJ55</accession>
<keyword evidence="10" id="KW-1185">Reference proteome</keyword>
<feature type="domain" description="Major facilitator superfamily (MFS) profile" evidence="8">
    <location>
        <begin position="312"/>
        <end position="828"/>
    </location>
</feature>
<keyword evidence="3 7" id="KW-0812">Transmembrane</keyword>
<keyword evidence="2" id="KW-0813">Transport</keyword>
<feature type="region of interest" description="Disordered" evidence="6">
    <location>
        <begin position="244"/>
        <end position="264"/>
    </location>
</feature>
<feature type="region of interest" description="Disordered" evidence="6">
    <location>
        <begin position="286"/>
        <end position="305"/>
    </location>
</feature>
<dbReference type="AlphaFoldDB" id="A0A1V8TJ55"/>
<keyword evidence="5 7" id="KW-0472">Membrane</keyword>
<dbReference type="InterPro" id="IPR036259">
    <property type="entry name" value="MFS_trans_sf"/>
</dbReference>
<comment type="subcellular location">
    <subcellularLocation>
        <location evidence="1">Membrane</location>
        <topology evidence="1">Multi-pass membrane protein</topology>
    </subcellularLocation>
</comment>
<feature type="transmembrane region" description="Helical" evidence="7">
    <location>
        <begin position="729"/>
        <end position="749"/>
    </location>
</feature>
<dbReference type="SUPFAM" id="SSF103473">
    <property type="entry name" value="MFS general substrate transporter"/>
    <property type="match status" value="1"/>
</dbReference>
<protein>
    <recommendedName>
        <fullName evidence="8">Major facilitator superfamily (MFS) profile domain-containing protein</fullName>
    </recommendedName>
</protein>
<dbReference type="CDD" id="cd17330">
    <property type="entry name" value="MFS_SLC46_TetA_like"/>
    <property type="match status" value="1"/>
</dbReference>
<proteinExistence type="predicted"/>
<feature type="transmembrane region" description="Helical" evidence="7">
    <location>
        <begin position="389"/>
        <end position="408"/>
    </location>
</feature>
<dbReference type="InterPro" id="IPR020846">
    <property type="entry name" value="MFS_dom"/>
</dbReference>
<keyword evidence="4 7" id="KW-1133">Transmembrane helix</keyword>
<dbReference type="GO" id="GO:0016020">
    <property type="term" value="C:membrane"/>
    <property type="evidence" value="ECO:0007669"/>
    <property type="project" value="UniProtKB-SubCell"/>
</dbReference>
<dbReference type="Pfam" id="PF07690">
    <property type="entry name" value="MFS_1"/>
    <property type="match status" value="1"/>
</dbReference>
<evidence type="ECO:0000259" key="8">
    <source>
        <dbReference type="PROSITE" id="PS50850"/>
    </source>
</evidence>
<evidence type="ECO:0000256" key="4">
    <source>
        <dbReference type="ARBA" id="ARBA00022989"/>
    </source>
</evidence>
<evidence type="ECO:0000256" key="1">
    <source>
        <dbReference type="ARBA" id="ARBA00004141"/>
    </source>
</evidence>
<feature type="transmembrane region" description="Helical" evidence="7">
    <location>
        <begin position="358"/>
        <end position="377"/>
    </location>
</feature>
<evidence type="ECO:0000256" key="6">
    <source>
        <dbReference type="SAM" id="MobiDB-lite"/>
    </source>
</evidence>
<sequence length="845" mass="92854">MPASGNEKLPASEAHAKVAWSSFMLFRSDALDQIRHLRESRRDSSISPQATIDKNTQNDTEQGKQMKVNSDADRVKALLDVNVWKLQNQAHECQLQAWSSWLGFQDGRLPPERFTQREHWLNRLINIRWSFERATEAIGFLSYLQINHEYPLGECAVELRHIHKAGGNTCIDENHAITQEAWDDWGKELPTDSCGCAETSAIVRIIGAVLLEGKPYRHEENHAKTVQFISRGLEMENAGAAWVAEGRHDRDSDSDDGRNGADTEGEHLLAHDTAVLNRTAAATDLQADEGEPPGPPQKAKPVSWSSLPKKTQLAILTLSRLSEPLTQTSLQSYMFYQLKSFTDANGNAPSDSTVARQAGMLAAAFTFAQFLTAIMWGRLADSEMFGRKRVILIGLLGTCIGSLGFGFSKSFATAMFWRAIGGMLNGNMGVMRTMISEIVKEKKYQSRAFLLLPMTFNIGVIIGPLLGGLLADPVGSYPYLFGPGGSVGGKEGVRWLMTFPYALPNVVNAGFLFGSAMGVTFGLEETLEALRGEPDYPLRFSRWVLRTMLRRRPVQEYAPLGGTDNATDDLELRAGAKVGKLQVKRKLPLRRIWTRNVLLTLLSHGLLAMHVGTFNNLWFVFLSTPRYDANPSGPKKPTLQLPTNYRPHLPFTFTGGLALPPRSIGTALAIMGFIGITMQLLLYPRVSFRLGTTTSLRYSFMLFPIAYFIVPFLAVIPSTLAAPGQASGALVWLCITLVLLVQVTARTFALPSTTILVNNCCPHPSVLGTIHGIAQSVSSATRTVGPVLAGYIYGVGLNKGIVGMAWWGMCIIAVMGTIAGQWVKEGDGHEIWLEGEEKRSEDDAG</sequence>
<feature type="transmembrane region" description="Helical" evidence="7">
    <location>
        <begin position="447"/>
        <end position="471"/>
    </location>
</feature>
<feature type="transmembrane region" description="Helical" evidence="7">
    <location>
        <begin position="414"/>
        <end position="435"/>
    </location>
</feature>
<feature type="transmembrane region" description="Helical" evidence="7">
    <location>
        <begin position="801"/>
        <end position="823"/>
    </location>
</feature>
<evidence type="ECO:0000313" key="9">
    <source>
        <dbReference type="EMBL" id="OQO11271.1"/>
    </source>
</evidence>
<dbReference type="PANTHER" id="PTHR23504:SF6">
    <property type="entry name" value="MULTIDRUG TRANSPORTER, PUTATIVE (AFU_ORTHOLOGUE AFUA_4G08740)-RELATED"/>
    <property type="match status" value="1"/>
</dbReference>
<feature type="region of interest" description="Disordered" evidence="6">
    <location>
        <begin position="39"/>
        <end position="68"/>
    </location>
</feature>
<dbReference type="EMBL" id="NAJO01000007">
    <property type="protein sequence ID" value="OQO11271.1"/>
    <property type="molecule type" value="Genomic_DNA"/>
</dbReference>
<feature type="compositionally biased region" description="Basic and acidic residues" evidence="6">
    <location>
        <begin position="245"/>
        <end position="264"/>
    </location>
</feature>
<dbReference type="PANTHER" id="PTHR23504">
    <property type="entry name" value="MAJOR FACILITATOR SUPERFAMILY DOMAIN-CONTAINING PROTEIN 10"/>
    <property type="match status" value="1"/>
</dbReference>
<dbReference type="Gene3D" id="1.20.1250.20">
    <property type="entry name" value="MFS general substrate transporter like domains"/>
    <property type="match status" value="1"/>
</dbReference>
<dbReference type="OrthoDB" id="10262656at2759"/>
<feature type="transmembrane region" description="Helical" evidence="7">
    <location>
        <begin position="501"/>
        <end position="523"/>
    </location>
</feature>
<feature type="transmembrane region" description="Helical" evidence="7">
    <location>
        <begin position="597"/>
        <end position="621"/>
    </location>
</feature>
<organism evidence="9 10">
    <name type="scientific">Cryoendolithus antarcticus</name>
    <dbReference type="NCBI Taxonomy" id="1507870"/>
    <lineage>
        <taxon>Eukaryota</taxon>
        <taxon>Fungi</taxon>
        <taxon>Dikarya</taxon>
        <taxon>Ascomycota</taxon>
        <taxon>Pezizomycotina</taxon>
        <taxon>Dothideomycetes</taxon>
        <taxon>Dothideomycetidae</taxon>
        <taxon>Cladosporiales</taxon>
        <taxon>Cladosporiaceae</taxon>
        <taxon>Cryoendolithus</taxon>
    </lineage>
</organism>
<evidence type="ECO:0000256" key="2">
    <source>
        <dbReference type="ARBA" id="ARBA00022448"/>
    </source>
</evidence>
<dbReference type="Proteomes" id="UP000192596">
    <property type="component" value="Unassembled WGS sequence"/>
</dbReference>
<feature type="transmembrane region" description="Helical" evidence="7">
    <location>
        <begin position="695"/>
        <end position="717"/>
    </location>
</feature>
<comment type="caution">
    <text evidence="9">The sequence shown here is derived from an EMBL/GenBank/DDBJ whole genome shotgun (WGS) entry which is preliminary data.</text>
</comment>
<dbReference type="GO" id="GO:0022857">
    <property type="term" value="F:transmembrane transporter activity"/>
    <property type="evidence" value="ECO:0007669"/>
    <property type="project" value="InterPro"/>
</dbReference>
<feature type="transmembrane region" description="Helical" evidence="7">
    <location>
        <begin position="664"/>
        <end position="683"/>
    </location>
</feature>
<evidence type="ECO:0000256" key="5">
    <source>
        <dbReference type="ARBA" id="ARBA00023136"/>
    </source>
</evidence>
<evidence type="ECO:0000313" key="10">
    <source>
        <dbReference type="Proteomes" id="UP000192596"/>
    </source>
</evidence>
<dbReference type="InterPro" id="IPR011701">
    <property type="entry name" value="MFS"/>
</dbReference>